<keyword evidence="3" id="KW-0456">Lyase</keyword>
<comment type="function">
    <text evidence="1">Forms oxaloacetate, a four-carbon dicarboxylic acid source for the tricarboxylic acid cycle.</text>
</comment>
<reference evidence="3" key="1">
    <citation type="submission" date="2020-04" db="EMBL/GenBank/DDBJ databases">
        <authorList>
            <person name="Zhang T."/>
        </authorList>
    </citation>
    <scope>NUCLEOTIDE SEQUENCE</scope>
    <source>
        <strain evidence="3">HKST-UBA02</strain>
    </source>
</reference>
<evidence type="ECO:0000256" key="1">
    <source>
        <dbReference type="ARBA" id="ARBA00003670"/>
    </source>
</evidence>
<name>A0A956NEK8_UNCEI</name>
<dbReference type="GO" id="GO:0006099">
    <property type="term" value="P:tricarboxylic acid cycle"/>
    <property type="evidence" value="ECO:0007669"/>
    <property type="project" value="InterPro"/>
</dbReference>
<accession>A0A956NEK8</accession>
<dbReference type="GO" id="GO:0008964">
    <property type="term" value="F:phosphoenolpyruvate carboxylase activity"/>
    <property type="evidence" value="ECO:0007669"/>
    <property type="project" value="InterPro"/>
</dbReference>
<evidence type="ECO:0000256" key="2">
    <source>
        <dbReference type="ARBA" id="ARBA00022419"/>
    </source>
</evidence>
<dbReference type="GO" id="GO:0005829">
    <property type="term" value="C:cytosol"/>
    <property type="evidence" value="ECO:0007669"/>
    <property type="project" value="TreeGrafter"/>
</dbReference>
<comment type="caution">
    <text evidence="3">The sequence shown here is derived from an EMBL/GenBank/DDBJ whole genome shotgun (WGS) entry which is preliminary data.</text>
</comment>
<dbReference type="SUPFAM" id="SSF51621">
    <property type="entry name" value="Phosphoenolpyruvate/pyruvate domain"/>
    <property type="match status" value="1"/>
</dbReference>
<dbReference type="InterPro" id="IPR021135">
    <property type="entry name" value="PEP_COase"/>
</dbReference>
<evidence type="ECO:0000313" key="3">
    <source>
        <dbReference type="EMBL" id="MCA9757066.1"/>
    </source>
</evidence>
<gene>
    <name evidence="3" type="ORF">KDA27_14775</name>
</gene>
<protein>
    <recommendedName>
        <fullName evidence="2">Phosphoenolpyruvate carboxylase</fullName>
    </recommendedName>
</protein>
<evidence type="ECO:0000313" key="4">
    <source>
        <dbReference type="Proteomes" id="UP000739538"/>
    </source>
</evidence>
<dbReference type="InterPro" id="IPR015813">
    <property type="entry name" value="Pyrv/PenolPyrv_kinase-like_dom"/>
</dbReference>
<dbReference type="PANTHER" id="PTHR30523">
    <property type="entry name" value="PHOSPHOENOLPYRUVATE CARBOXYLASE"/>
    <property type="match status" value="1"/>
</dbReference>
<proteinExistence type="predicted"/>
<dbReference type="Proteomes" id="UP000739538">
    <property type="component" value="Unassembled WGS sequence"/>
</dbReference>
<reference evidence="3" key="2">
    <citation type="journal article" date="2021" name="Microbiome">
        <title>Successional dynamics and alternative stable states in a saline activated sludge microbial community over 9 years.</title>
        <authorList>
            <person name="Wang Y."/>
            <person name="Ye J."/>
            <person name="Ju F."/>
            <person name="Liu L."/>
            <person name="Boyd J.A."/>
            <person name="Deng Y."/>
            <person name="Parks D.H."/>
            <person name="Jiang X."/>
            <person name="Yin X."/>
            <person name="Woodcroft B.J."/>
            <person name="Tyson G.W."/>
            <person name="Hugenholtz P."/>
            <person name="Polz M.F."/>
            <person name="Zhang T."/>
        </authorList>
    </citation>
    <scope>NUCLEOTIDE SEQUENCE</scope>
    <source>
        <strain evidence="3">HKST-UBA02</strain>
    </source>
</reference>
<dbReference type="GO" id="GO:0015977">
    <property type="term" value="P:carbon fixation"/>
    <property type="evidence" value="ECO:0007669"/>
    <property type="project" value="InterPro"/>
</dbReference>
<dbReference type="Pfam" id="PF00311">
    <property type="entry name" value="PEPcase"/>
    <property type="match status" value="1"/>
</dbReference>
<dbReference type="EMBL" id="JAGQHS010000080">
    <property type="protein sequence ID" value="MCA9757066.1"/>
    <property type="molecule type" value="Genomic_DNA"/>
</dbReference>
<organism evidence="3 4">
    <name type="scientific">Eiseniibacteriota bacterium</name>
    <dbReference type="NCBI Taxonomy" id="2212470"/>
    <lineage>
        <taxon>Bacteria</taxon>
        <taxon>Candidatus Eiseniibacteriota</taxon>
    </lineage>
</organism>
<sequence>MTDSTLPFQEKDQPLRDEVRILGAILGEVIQEQEGIGLFDEVEAIRADAIARRKGNEAAERRLIERISSVSSAERASLVEAFSAYFSLVNQAERIHRIRRRREYHRPGAVPQRGSIEEVFRDLRDRGAKPDDVRRLVQSIRIEPVFTAHPTEVIRPEILVKEQRIARALIDGLERHDPTPSEELSIRDRIVTEVTTAWQTDGTRRQVPEVRD</sequence>
<dbReference type="PANTHER" id="PTHR30523:SF6">
    <property type="entry name" value="PHOSPHOENOLPYRUVATE CARBOXYLASE"/>
    <property type="match status" value="1"/>
</dbReference>
<feature type="non-terminal residue" evidence="3">
    <location>
        <position position="212"/>
    </location>
</feature>
<dbReference type="AlphaFoldDB" id="A0A956NEK8"/>